<evidence type="ECO:0000313" key="2">
    <source>
        <dbReference type="EMBL" id="HCB76962.1"/>
    </source>
</evidence>
<evidence type="ECO:0000259" key="1">
    <source>
        <dbReference type="Pfam" id="PF13400"/>
    </source>
</evidence>
<organism evidence="2 3">
    <name type="scientific">Sphingomonas bacterium</name>
    <dbReference type="NCBI Taxonomy" id="1895847"/>
    <lineage>
        <taxon>Bacteria</taxon>
        <taxon>Pseudomonadati</taxon>
        <taxon>Pseudomonadota</taxon>
        <taxon>Alphaproteobacteria</taxon>
        <taxon>Sphingomonadales</taxon>
        <taxon>Sphingomonadaceae</taxon>
        <taxon>Sphingomonas</taxon>
    </lineage>
</organism>
<reference evidence="2 3" key="1">
    <citation type="journal article" date="2018" name="Nat. Biotechnol.">
        <title>A standardized bacterial taxonomy based on genome phylogeny substantially revises the tree of life.</title>
        <authorList>
            <person name="Parks D.H."/>
            <person name="Chuvochina M."/>
            <person name="Waite D.W."/>
            <person name="Rinke C."/>
            <person name="Skarshewski A."/>
            <person name="Chaumeil P.A."/>
            <person name="Hugenholtz P."/>
        </authorList>
    </citation>
    <scope>NUCLEOTIDE SEQUENCE [LARGE SCALE GENOMIC DNA]</scope>
    <source>
        <strain evidence="2">UBA9015</strain>
    </source>
</reference>
<proteinExistence type="predicted"/>
<dbReference type="InterPro" id="IPR028087">
    <property type="entry name" value="Tad_N"/>
</dbReference>
<accession>A0A3D0WEA5</accession>
<comment type="caution">
    <text evidence="2">The sequence shown here is derived from an EMBL/GenBank/DDBJ whole genome shotgun (WGS) entry which is preliminary data.</text>
</comment>
<dbReference type="EMBL" id="DOYJ01000352">
    <property type="protein sequence ID" value="HCB76962.1"/>
    <property type="molecule type" value="Genomic_DNA"/>
</dbReference>
<dbReference type="AlphaFoldDB" id="A0A3D0WEA5"/>
<protein>
    <recommendedName>
        <fullName evidence="1">Putative Flp pilus-assembly TadG-like N-terminal domain-containing protein</fullName>
    </recommendedName>
</protein>
<name>A0A3D0WEA5_9SPHN</name>
<sequence length="538" mass="55754">MKRLLRERRGAAAVLVAGALPMLFGVAALAVDLGMVELERRRIQGVADAAALAAARDTGQAAALAATMVAASPGRYPLTTGTTTGRYRAEAAPDARFVAGAADPDAVRVTVRSEVPTVFAAIFGTPSVAVERRATARRLDLASFAVGSRLASLDGGVANALLSGLTGGKVALSVMDYNALATAKVDLVPWLKVLGADAKIEVARFDDLLKAELPASTILGSLSRQVADPVARAALASLASAAKGTIQLADLIDLGEMGRQGDGGVGLLRIDTLDLASNVIQGSASGRQVAIDLGAQVPGIARTRLWVAIGERPNRAPWIAVTRDRSPIIRTAQTRIYLETQLNAQALEGLSLASVELPLFVELASAEARLEAIECRPHAVTLAGRPAPGQVAIGRADPAALPDFKTPVALTDARLLETLLVRVEGRGAIDLGANESFQTRRFDASAIDAASVQTIRSSTPVGGIATSLMQKVDLRARLLGFLPLPLDPIVRGVGGQLSLIAPVLDPVLMSVTGVLGVGVGEADLWVTGIRCGQPVLIE</sequence>
<evidence type="ECO:0000313" key="3">
    <source>
        <dbReference type="Proteomes" id="UP000262699"/>
    </source>
</evidence>
<dbReference type="Proteomes" id="UP000262699">
    <property type="component" value="Unassembled WGS sequence"/>
</dbReference>
<feature type="domain" description="Putative Flp pilus-assembly TadG-like N-terminal" evidence="1">
    <location>
        <begin position="10"/>
        <end position="57"/>
    </location>
</feature>
<gene>
    <name evidence="2" type="ORF">DEP91_12465</name>
</gene>
<dbReference type="Pfam" id="PF13400">
    <property type="entry name" value="Tad"/>
    <property type="match status" value="1"/>
</dbReference>